<dbReference type="Proteomes" id="UP001139333">
    <property type="component" value="Unassembled WGS sequence"/>
</dbReference>
<sequence length="81" mass="9150">MQNLPLIAALEGTQHKVNTDWFAIMAMLKTRDLSEEEINNIYNELCAGLRVTTRGVTLCKQSGDDQNEQIIKSTENKDLLI</sequence>
<protein>
    <submittedName>
        <fullName evidence="1">Uncharacterized protein</fullName>
    </submittedName>
</protein>
<proteinExistence type="predicted"/>
<reference evidence="1" key="1">
    <citation type="submission" date="2022-01" db="EMBL/GenBank/DDBJ databases">
        <title>Whole genome-based taxonomy of the Shewanellaceae.</title>
        <authorList>
            <person name="Martin-Rodriguez A.J."/>
        </authorList>
    </citation>
    <scope>NUCLEOTIDE SEQUENCE</scope>
    <source>
        <strain evidence="1">DSM 16422</strain>
    </source>
</reference>
<evidence type="ECO:0000313" key="1">
    <source>
        <dbReference type="EMBL" id="MCL1141253.1"/>
    </source>
</evidence>
<accession>A0A9X1ZNP8</accession>
<evidence type="ECO:0000313" key="2">
    <source>
        <dbReference type="Proteomes" id="UP001139333"/>
    </source>
</evidence>
<dbReference type="AlphaFoldDB" id="A0A9X1ZNP8"/>
<comment type="caution">
    <text evidence="1">The sequence shown here is derived from an EMBL/GenBank/DDBJ whole genome shotgun (WGS) entry which is preliminary data.</text>
</comment>
<name>A0A9X1ZNP8_9GAMM</name>
<keyword evidence="2" id="KW-1185">Reference proteome</keyword>
<gene>
    <name evidence="1" type="ORF">L2672_00870</name>
</gene>
<dbReference type="RefSeq" id="WP_248993941.1">
    <property type="nucleotide sequence ID" value="NZ_JAKIKP010000001.1"/>
</dbReference>
<dbReference type="EMBL" id="JAKIKP010000001">
    <property type="protein sequence ID" value="MCL1141253.1"/>
    <property type="molecule type" value="Genomic_DNA"/>
</dbReference>
<organism evidence="1 2">
    <name type="scientific">Shewanella gaetbuli</name>
    <dbReference type="NCBI Taxonomy" id="220752"/>
    <lineage>
        <taxon>Bacteria</taxon>
        <taxon>Pseudomonadati</taxon>
        <taxon>Pseudomonadota</taxon>
        <taxon>Gammaproteobacteria</taxon>
        <taxon>Alteromonadales</taxon>
        <taxon>Shewanellaceae</taxon>
        <taxon>Shewanella</taxon>
    </lineage>
</organism>